<evidence type="ECO:0000313" key="2">
    <source>
        <dbReference type="Proteomes" id="UP000886501"/>
    </source>
</evidence>
<feature type="non-terminal residue" evidence="1">
    <location>
        <position position="1"/>
    </location>
</feature>
<feature type="non-terminal residue" evidence="1">
    <location>
        <position position="271"/>
    </location>
</feature>
<dbReference type="EMBL" id="MU117975">
    <property type="protein sequence ID" value="KAF9651504.1"/>
    <property type="molecule type" value="Genomic_DNA"/>
</dbReference>
<proteinExistence type="predicted"/>
<accession>A0ACB6ZPN8</accession>
<protein>
    <submittedName>
        <fullName evidence="1">Acid phosphatase/Vanadium-dependent haloperoxidase</fullName>
    </submittedName>
</protein>
<comment type="caution">
    <text evidence="1">The sequence shown here is derived from an EMBL/GenBank/DDBJ whole genome shotgun (WGS) entry which is preliminary data.</text>
</comment>
<keyword evidence="2" id="KW-1185">Reference proteome</keyword>
<organism evidence="1 2">
    <name type="scientific">Thelephora ganbajun</name>
    <name type="common">Ganba fungus</name>
    <dbReference type="NCBI Taxonomy" id="370292"/>
    <lineage>
        <taxon>Eukaryota</taxon>
        <taxon>Fungi</taxon>
        <taxon>Dikarya</taxon>
        <taxon>Basidiomycota</taxon>
        <taxon>Agaricomycotina</taxon>
        <taxon>Agaricomycetes</taxon>
        <taxon>Thelephorales</taxon>
        <taxon>Thelephoraceae</taxon>
        <taxon>Thelephora</taxon>
    </lineage>
</organism>
<evidence type="ECO:0000313" key="1">
    <source>
        <dbReference type="EMBL" id="KAF9651504.1"/>
    </source>
</evidence>
<reference evidence="1" key="2">
    <citation type="journal article" date="2020" name="Nat. Commun.">
        <title>Large-scale genome sequencing of mycorrhizal fungi provides insights into the early evolution of symbiotic traits.</title>
        <authorList>
            <person name="Miyauchi S."/>
            <person name="Kiss E."/>
            <person name="Kuo A."/>
            <person name="Drula E."/>
            <person name="Kohler A."/>
            <person name="Sanchez-Garcia M."/>
            <person name="Morin E."/>
            <person name="Andreopoulos B."/>
            <person name="Barry K.W."/>
            <person name="Bonito G."/>
            <person name="Buee M."/>
            <person name="Carver A."/>
            <person name="Chen C."/>
            <person name="Cichocki N."/>
            <person name="Clum A."/>
            <person name="Culley D."/>
            <person name="Crous P.W."/>
            <person name="Fauchery L."/>
            <person name="Girlanda M."/>
            <person name="Hayes R.D."/>
            <person name="Keri Z."/>
            <person name="LaButti K."/>
            <person name="Lipzen A."/>
            <person name="Lombard V."/>
            <person name="Magnuson J."/>
            <person name="Maillard F."/>
            <person name="Murat C."/>
            <person name="Nolan M."/>
            <person name="Ohm R.A."/>
            <person name="Pangilinan J."/>
            <person name="Pereira M.F."/>
            <person name="Perotto S."/>
            <person name="Peter M."/>
            <person name="Pfister S."/>
            <person name="Riley R."/>
            <person name="Sitrit Y."/>
            <person name="Stielow J.B."/>
            <person name="Szollosi G."/>
            <person name="Zifcakova L."/>
            <person name="Stursova M."/>
            <person name="Spatafora J.W."/>
            <person name="Tedersoo L."/>
            <person name="Vaario L.M."/>
            <person name="Yamada A."/>
            <person name="Yan M."/>
            <person name="Wang P."/>
            <person name="Xu J."/>
            <person name="Bruns T."/>
            <person name="Baldrian P."/>
            <person name="Vilgalys R."/>
            <person name="Dunand C."/>
            <person name="Henrissat B."/>
            <person name="Grigoriev I.V."/>
            <person name="Hibbett D."/>
            <person name="Nagy L.G."/>
            <person name="Martin F.M."/>
        </authorList>
    </citation>
    <scope>NUCLEOTIDE SEQUENCE</scope>
    <source>
        <strain evidence="1">P2</strain>
    </source>
</reference>
<name>A0ACB6ZPN8_THEGA</name>
<sequence>RRRRLLLSYLPDWIISILLAGGFFALDKISGFKRVFSLEDSSYTVNERVPNAWLVVICLGIPALLLPIINILTIRTFWDLHNSYLGLVLSLSVTGVITQFTKLTVGRPRPDVIARCIPPPGSVNPVYGLTSVSICTQKDSFILNDGFRSFPSGHSSLSFAGLGFLSLYLAGKLHLFDKRGYAPKAWISLAPLCGAALVAISRTMDYRHHWHDVTVGSILGLTIAYFAYRQYYPSLADELSHRPYSPRIKDESPEPILPVHDQPKDQRYDPV</sequence>
<reference evidence="1" key="1">
    <citation type="submission" date="2019-10" db="EMBL/GenBank/DDBJ databases">
        <authorList>
            <consortium name="DOE Joint Genome Institute"/>
            <person name="Kuo A."/>
            <person name="Miyauchi S."/>
            <person name="Kiss E."/>
            <person name="Drula E."/>
            <person name="Kohler A."/>
            <person name="Sanchez-Garcia M."/>
            <person name="Andreopoulos B."/>
            <person name="Barry K.W."/>
            <person name="Bonito G."/>
            <person name="Buee M."/>
            <person name="Carver A."/>
            <person name="Chen C."/>
            <person name="Cichocki N."/>
            <person name="Clum A."/>
            <person name="Culley D."/>
            <person name="Crous P.W."/>
            <person name="Fauchery L."/>
            <person name="Girlanda M."/>
            <person name="Hayes R."/>
            <person name="Keri Z."/>
            <person name="Labutti K."/>
            <person name="Lipzen A."/>
            <person name="Lombard V."/>
            <person name="Magnuson J."/>
            <person name="Maillard F."/>
            <person name="Morin E."/>
            <person name="Murat C."/>
            <person name="Nolan M."/>
            <person name="Ohm R."/>
            <person name="Pangilinan J."/>
            <person name="Pereira M."/>
            <person name="Perotto S."/>
            <person name="Peter M."/>
            <person name="Riley R."/>
            <person name="Sitrit Y."/>
            <person name="Stielow B."/>
            <person name="Szollosi G."/>
            <person name="Zifcakova L."/>
            <person name="Stursova M."/>
            <person name="Spatafora J.W."/>
            <person name="Tedersoo L."/>
            <person name="Vaario L.-M."/>
            <person name="Yamada A."/>
            <person name="Yan M."/>
            <person name="Wang P."/>
            <person name="Xu J."/>
            <person name="Bruns T."/>
            <person name="Baldrian P."/>
            <person name="Vilgalys R."/>
            <person name="Henrissat B."/>
            <person name="Grigoriev I.V."/>
            <person name="Hibbett D."/>
            <person name="Nagy L.G."/>
            <person name="Martin F.M."/>
        </authorList>
    </citation>
    <scope>NUCLEOTIDE SEQUENCE</scope>
    <source>
        <strain evidence="1">P2</strain>
    </source>
</reference>
<gene>
    <name evidence="1" type="ORF">BDM02DRAFT_3082633</name>
</gene>
<dbReference type="Proteomes" id="UP000886501">
    <property type="component" value="Unassembled WGS sequence"/>
</dbReference>